<proteinExistence type="predicted"/>
<dbReference type="EMBL" id="BLRZ01000036">
    <property type="protein sequence ID" value="GFP30011.1"/>
    <property type="molecule type" value="Genomic_DNA"/>
</dbReference>
<reference evidence="6 7" key="1">
    <citation type="journal article" date="2020" name="Front. Microbiol.">
        <title>Single-cell genomics of novel Actinobacteria with the Wood-Ljungdahl pathway discovered in a serpentinizing system.</title>
        <authorList>
            <person name="Merino N."/>
            <person name="Kawai M."/>
            <person name="Boyd E.S."/>
            <person name="Colman D.R."/>
            <person name="McGlynn S.E."/>
            <person name="Nealson K.H."/>
            <person name="Kurokawa K."/>
            <person name="Hongoh Y."/>
        </authorList>
    </citation>
    <scope>NUCLEOTIDE SEQUENCE [LARGE SCALE GENOMIC DNA]</scope>
    <source>
        <strain evidence="1 8">S03</strain>
        <strain evidence="2 9">S09_30</strain>
        <strain evidence="3 10">S34</strain>
        <strain evidence="4 6">S44</strain>
        <strain evidence="5 7">S47</strain>
    </source>
</reference>
<dbReference type="AlphaFoldDB" id="A0A6V8NMZ0"/>
<gene>
    <name evidence="1" type="ORF">HKBW3S03_01360</name>
    <name evidence="2" type="ORF">HKBW3S09_00879</name>
    <name evidence="3" type="ORF">HKBW3S34_00931</name>
    <name evidence="4" type="ORF">HKBW3S44_00796</name>
    <name evidence="5" type="ORF">HKBW3S47_00845</name>
</gene>
<evidence type="ECO:0000313" key="3">
    <source>
        <dbReference type="EMBL" id="GFP30011.1"/>
    </source>
</evidence>
<comment type="caution">
    <text evidence="1">The sequence shown here is derived from an EMBL/GenBank/DDBJ whole genome shotgun (WGS) entry which is preliminary data.</text>
</comment>
<dbReference type="EMBL" id="BLSD01000033">
    <property type="protein sequence ID" value="GFP39145.1"/>
    <property type="molecule type" value="Genomic_DNA"/>
</dbReference>
<evidence type="ECO:0000313" key="6">
    <source>
        <dbReference type="Proteomes" id="UP000561271"/>
    </source>
</evidence>
<dbReference type="Proteomes" id="UP000561271">
    <property type="component" value="Unassembled WGS sequence"/>
</dbReference>
<dbReference type="RefSeq" id="WP_176231395.1">
    <property type="nucleotide sequence ID" value="NZ_BLRU01000160.1"/>
</dbReference>
<evidence type="ECO:0000313" key="1">
    <source>
        <dbReference type="EMBL" id="GFP19856.1"/>
    </source>
</evidence>
<dbReference type="Proteomes" id="UP000585609">
    <property type="component" value="Unassembled WGS sequence"/>
</dbReference>
<dbReference type="EMBL" id="BLRW01000107">
    <property type="protein sequence ID" value="GFP23412.1"/>
    <property type="molecule type" value="Genomic_DNA"/>
</dbReference>
<accession>A0A6V8NMZ0</accession>
<evidence type="ECO:0000313" key="9">
    <source>
        <dbReference type="Proteomes" id="UP000585609"/>
    </source>
</evidence>
<evidence type="ECO:0000313" key="5">
    <source>
        <dbReference type="EMBL" id="GFP39145.1"/>
    </source>
</evidence>
<protein>
    <submittedName>
        <fullName evidence="1">Uncharacterized protein</fullName>
    </submittedName>
</protein>
<dbReference type="Proteomes" id="UP000569018">
    <property type="component" value="Unassembled WGS sequence"/>
</dbReference>
<dbReference type="EMBL" id="BLSC01000050">
    <property type="protein sequence ID" value="GFP37116.1"/>
    <property type="molecule type" value="Genomic_DNA"/>
</dbReference>
<evidence type="ECO:0000313" key="2">
    <source>
        <dbReference type="EMBL" id="GFP23412.1"/>
    </source>
</evidence>
<evidence type="ECO:0000313" key="7">
    <source>
        <dbReference type="Proteomes" id="UP000569018"/>
    </source>
</evidence>
<keyword evidence="10" id="KW-1185">Reference proteome</keyword>
<dbReference type="EMBL" id="BLRU01000160">
    <property type="protein sequence ID" value="GFP19856.1"/>
    <property type="molecule type" value="Genomic_DNA"/>
</dbReference>
<evidence type="ECO:0000313" key="8">
    <source>
        <dbReference type="Proteomes" id="UP000574717"/>
    </source>
</evidence>
<evidence type="ECO:0000313" key="10">
    <source>
        <dbReference type="Proteomes" id="UP000588083"/>
    </source>
</evidence>
<organism evidence="1 8">
    <name type="scientific">Candidatus Hakubella thermalkaliphila</name>
    <dbReference type="NCBI Taxonomy" id="2754717"/>
    <lineage>
        <taxon>Bacteria</taxon>
        <taxon>Bacillati</taxon>
        <taxon>Actinomycetota</taxon>
        <taxon>Actinomycetota incertae sedis</taxon>
        <taxon>Candidatus Hakubellales</taxon>
        <taxon>Candidatus Hakubellaceae</taxon>
        <taxon>Candidatus Hakubella</taxon>
    </lineage>
</organism>
<name>A0A6V8NMZ0_9ACTN</name>
<sequence>MNKEIDKENSVIRKEEKLNFDPNSRWARVFVAPNNLKESKEAFDMLMEADFHVTAMEVEGIMGPELRIRREIYRGLNQIKMFVETEKKANPKPE</sequence>
<evidence type="ECO:0000313" key="4">
    <source>
        <dbReference type="EMBL" id="GFP37116.1"/>
    </source>
</evidence>
<dbReference type="Proteomes" id="UP000588083">
    <property type="component" value="Unassembled WGS sequence"/>
</dbReference>
<dbReference type="Proteomes" id="UP000574717">
    <property type="component" value="Unassembled WGS sequence"/>
</dbReference>